<dbReference type="SMR" id="Q749S5"/>
<dbReference type="FunFam" id="1.10.287.130:FF:000070">
    <property type="entry name" value="Histidine kinase sensor protein"/>
    <property type="match status" value="1"/>
</dbReference>
<comment type="catalytic activity">
    <reaction evidence="1">
        <text>ATP + protein L-histidine = ADP + protein N-phospho-L-histidine.</text>
        <dbReference type="EC" id="2.7.13.3"/>
    </reaction>
</comment>
<dbReference type="EMBL" id="AE017180">
    <property type="protein sequence ID" value="AAR36039.2"/>
    <property type="molecule type" value="Genomic_DNA"/>
</dbReference>
<keyword evidence="14" id="KW-1185">Reference proteome</keyword>
<dbReference type="STRING" id="243231.GSU2667"/>
<dbReference type="PROSITE" id="PS50109">
    <property type="entry name" value="HIS_KIN"/>
    <property type="match status" value="1"/>
</dbReference>
<dbReference type="InterPro" id="IPR000700">
    <property type="entry name" value="PAS-assoc_C"/>
</dbReference>
<evidence type="ECO:0000259" key="12">
    <source>
        <dbReference type="PROSITE" id="PS50113"/>
    </source>
</evidence>
<dbReference type="CDD" id="cd00130">
    <property type="entry name" value="PAS"/>
    <property type="match status" value="1"/>
</dbReference>
<feature type="coiled-coil region" evidence="7">
    <location>
        <begin position="233"/>
        <end position="264"/>
    </location>
</feature>
<dbReference type="Pfam" id="PF13426">
    <property type="entry name" value="PAS_9"/>
    <property type="match status" value="1"/>
</dbReference>
<evidence type="ECO:0000313" key="14">
    <source>
        <dbReference type="Proteomes" id="UP000000577"/>
    </source>
</evidence>
<dbReference type="InterPro" id="IPR050351">
    <property type="entry name" value="BphY/WalK/GraS-like"/>
</dbReference>
<dbReference type="HOGENOM" id="CLU_000445_114_71_7"/>
<protein>
    <recommendedName>
        <fullName evidence="2">histidine kinase</fullName>
        <ecNumber evidence="2">2.7.13.3</ecNumber>
    </recommendedName>
</protein>
<feature type="transmembrane region" description="Helical" evidence="9">
    <location>
        <begin position="12"/>
        <end position="36"/>
    </location>
</feature>
<dbReference type="SUPFAM" id="SSF55874">
    <property type="entry name" value="ATPase domain of HSP90 chaperone/DNA topoisomerase II/histidine kinase"/>
    <property type="match status" value="1"/>
</dbReference>
<feature type="domain" description="Histidine kinase" evidence="10">
    <location>
        <begin position="271"/>
        <end position="484"/>
    </location>
</feature>
<accession>Q749S5</accession>
<dbReference type="EnsemblBacteria" id="AAR36039">
    <property type="protein sequence ID" value="AAR36039"/>
    <property type="gene ID" value="GSU2667"/>
</dbReference>
<dbReference type="SMART" id="SM00388">
    <property type="entry name" value="HisKA"/>
    <property type="match status" value="1"/>
</dbReference>
<dbReference type="Proteomes" id="UP000000577">
    <property type="component" value="Chromosome"/>
</dbReference>
<dbReference type="GO" id="GO:0016020">
    <property type="term" value="C:membrane"/>
    <property type="evidence" value="ECO:0007669"/>
    <property type="project" value="UniProtKB-SubCell"/>
</dbReference>
<dbReference type="NCBIfam" id="TIGR00229">
    <property type="entry name" value="sensory_box"/>
    <property type="match status" value="1"/>
</dbReference>
<dbReference type="GO" id="GO:0030295">
    <property type="term" value="F:protein kinase activator activity"/>
    <property type="evidence" value="ECO:0000318"/>
    <property type="project" value="GO_Central"/>
</dbReference>
<dbReference type="GO" id="GO:0000155">
    <property type="term" value="F:phosphorelay sensor kinase activity"/>
    <property type="evidence" value="ECO:0007669"/>
    <property type="project" value="InterPro"/>
</dbReference>
<dbReference type="Gene3D" id="3.30.565.10">
    <property type="entry name" value="Histidine kinase-like ATPase, C-terminal domain"/>
    <property type="match status" value="1"/>
</dbReference>
<dbReference type="PRINTS" id="PR00344">
    <property type="entry name" value="BCTRLSENSOR"/>
</dbReference>
<dbReference type="Pfam" id="PF02518">
    <property type="entry name" value="HATPase_c"/>
    <property type="match status" value="1"/>
</dbReference>
<dbReference type="CDD" id="cd00082">
    <property type="entry name" value="HisKA"/>
    <property type="match status" value="1"/>
</dbReference>
<evidence type="ECO:0000259" key="11">
    <source>
        <dbReference type="PROSITE" id="PS50112"/>
    </source>
</evidence>
<dbReference type="AlphaFoldDB" id="Q749S5"/>
<feature type="region of interest" description="Disordered" evidence="8">
    <location>
        <begin position="491"/>
        <end position="511"/>
    </location>
</feature>
<dbReference type="InterPro" id="IPR035965">
    <property type="entry name" value="PAS-like_dom_sf"/>
</dbReference>
<organism evidence="13 14">
    <name type="scientific">Geobacter sulfurreducens (strain ATCC 51573 / DSM 12127 / PCA)</name>
    <dbReference type="NCBI Taxonomy" id="243231"/>
    <lineage>
        <taxon>Bacteria</taxon>
        <taxon>Pseudomonadati</taxon>
        <taxon>Thermodesulfobacteriota</taxon>
        <taxon>Desulfuromonadia</taxon>
        <taxon>Geobacterales</taxon>
        <taxon>Geobacteraceae</taxon>
        <taxon>Geobacter</taxon>
    </lineage>
</organism>
<reference evidence="13 14" key="2">
    <citation type="journal article" date="2012" name="BMC Genomics">
        <title>Comparative genomic analysis of Geobacter sulfurreducens KN400, a strain with enhanced capacity for extracellular electron transfer and electricity production.</title>
        <authorList>
            <person name="Butler J.E."/>
            <person name="Young N.D."/>
            <person name="Aklujkar M."/>
            <person name="Lovley D.R."/>
        </authorList>
    </citation>
    <scope>NUCLEOTIDE SEQUENCE [LARGE SCALE GENOMIC DNA]</scope>
    <source>
        <strain evidence="14">ATCC 51573 / DSM 12127 / PCA</strain>
    </source>
</reference>
<dbReference type="eggNOG" id="COG4251">
    <property type="taxonomic scope" value="Bacteria"/>
</dbReference>
<feature type="transmembrane region" description="Helical" evidence="9">
    <location>
        <begin position="82"/>
        <end position="103"/>
    </location>
</feature>
<gene>
    <name evidence="13" type="ordered locus">GSU2667</name>
</gene>
<dbReference type="InterPro" id="IPR036890">
    <property type="entry name" value="HATPase_C_sf"/>
</dbReference>
<feature type="domain" description="PAC" evidence="12">
    <location>
        <begin position="190"/>
        <end position="242"/>
    </location>
</feature>
<sequence length="511" mass="56019">MAKSNYCQLSGAPMIFGIIALSLVLQLVAAILALRLIRVTGGAFAWTLLALASLLMVGRRSLSLYHLYATPPTVPPLLVNEVIGLFISLLFVAAVAGLSPLLARIKSAEDYWRESEHRLRGMLDNTGLIAVMLDDRGAITFCNRHLLDLTGWSREEVVGGNWFDTFIPADQREGVSERYRHILAGSKLPLHSQNEIITKSGERLLIAWHNTIMRDGSGRVVGGTAIGEDITERMRVEEEIRRLNTELEQRVSERTAELAASTRELEGFCYSVSHDLRTPLRAIAGHSAIIREECAAITHSCRHHLGRIERAAVRMGELIDALLELARVARHAAHPEEISLSKIAQQVLTDLRIASPERSVACAIDEGLAACGDPVLVRVALQNLLENAWKFTAGTPDALIEVGSETAGGETVFFVRDNGVGFDMAHAGKMFGTFRRLHRDEEFEGTGIGLATVKRIIERHGGRVWAEGEPGRMAIFRFTLPGLRPCEPEYPADMPSSNAHAQGVPVNVSGK</sequence>
<dbReference type="SMART" id="SM00091">
    <property type="entry name" value="PAS"/>
    <property type="match status" value="1"/>
</dbReference>
<dbReference type="FunFam" id="3.30.565.10:FF:000006">
    <property type="entry name" value="Sensor histidine kinase WalK"/>
    <property type="match status" value="1"/>
</dbReference>
<dbReference type="Gene3D" id="3.30.450.20">
    <property type="entry name" value="PAS domain"/>
    <property type="match status" value="1"/>
</dbReference>
<dbReference type="EC" id="2.7.13.3" evidence="2"/>
<keyword evidence="9" id="KW-1133">Transmembrane helix</keyword>
<evidence type="ECO:0000313" key="13">
    <source>
        <dbReference type="EMBL" id="AAR36039.2"/>
    </source>
</evidence>
<evidence type="ECO:0000256" key="1">
    <source>
        <dbReference type="ARBA" id="ARBA00000085"/>
    </source>
</evidence>
<evidence type="ECO:0000256" key="8">
    <source>
        <dbReference type="SAM" id="MobiDB-lite"/>
    </source>
</evidence>
<dbReference type="PROSITE" id="PS50113">
    <property type="entry name" value="PAC"/>
    <property type="match status" value="1"/>
</dbReference>
<evidence type="ECO:0000256" key="9">
    <source>
        <dbReference type="SAM" id="Phobius"/>
    </source>
</evidence>
<dbReference type="SUPFAM" id="SSF47384">
    <property type="entry name" value="Homodimeric domain of signal transducing histidine kinase"/>
    <property type="match status" value="1"/>
</dbReference>
<proteinExistence type="predicted"/>
<dbReference type="InterPro" id="IPR000014">
    <property type="entry name" value="PAS"/>
</dbReference>
<dbReference type="SUPFAM" id="SSF55785">
    <property type="entry name" value="PYP-like sensor domain (PAS domain)"/>
    <property type="match status" value="1"/>
</dbReference>
<evidence type="ECO:0000256" key="4">
    <source>
        <dbReference type="ARBA" id="ARBA00022679"/>
    </source>
</evidence>
<keyword evidence="7" id="KW-0175">Coiled coil</keyword>
<dbReference type="InterPro" id="IPR036097">
    <property type="entry name" value="HisK_dim/P_sf"/>
</dbReference>
<dbReference type="InterPro" id="IPR005467">
    <property type="entry name" value="His_kinase_dom"/>
</dbReference>
<evidence type="ECO:0000256" key="3">
    <source>
        <dbReference type="ARBA" id="ARBA00022553"/>
    </source>
</evidence>
<dbReference type="InterPro" id="IPR004358">
    <property type="entry name" value="Sig_transdc_His_kin-like_C"/>
</dbReference>
<dbReference type="SMART" id="SM00387">
    <property type="entry name" value="HATPase_c"/>
    <property type="match status" value="1"/>
</dbReference>
<dbReference type="InterPro" id="IPR003594">
    <property type="entry name" value="HATPase_dom"/>
</dbReference>
<dbReference type="PANTHER" id="PTHR42878:SF15">
    <property type="entry name" value="BACTERIOPHYTOCHROME"/>
    <property type="match status" value="1"/>
</dbReference>
<dbReference type="GO" id="GO:0007234">
    <property type="term" value="P:osmosensory signaling via phosphorelay pathway"/>
    <property type="evidence" value="ECO:0000318"/>
    <property type="project" value="GO_Central"/>
</dbReference>
<dbReference type="Pfam" id="PF00512">
    <property type="entry name" value="HisKA"/>
    <property type="match status" value="1"/>
</dbReference>
<evidence type="ECO:0000256" key="6">
    <source>
        <dbReference type="ARBA" id="ARBA00023136"/>
    </source>
</evidence>
<name>Q749S5_GEOSL</name>
<evidence type="ECO:0000256" key="7">
    <source>
        <dbReference type="SAM" id="Coils"/>
    </source>
</evidence>
<dbReference type="Gene3D" id="1.10.287.130">
    <property type="match status" value="1"/>
</dbReference>
<keyword evidence="5 13" id="KW-0418">Kinase</keyword>
<dbReference type="InParanoid" id="Q749S5"/>
<keyword evidence="3" id="KW-0597">Phosphoprotein</keyword>
<dbReference type="PATRIC" id="fig|243231.5.peg.2698"/>
<dbReference type="InterPro" id="IPR003661">
    <property type="entry name" value="HisK_dim/P_dom"/>
</dbReference>
<feature type="transmembrane region" description="Helical" evidence="9">
    <location>
        <begin position="43"/>
        <end position="62"/>
    </location>
</feature>
<keyword evidence="6 9" id="KW-0472">Membrane</keyword>
<evidence type="ECO:0000256" key="2">
    <source>
        <dbReference type="ARBA" id="ARBA00012438"/>
    </source>
</evidence>
<dbReference type="KEGG" id="gsu:GSU2667"/>
<feature type="domain" description="PAS" evidence="11">
    <location>
        <begin position="115"/>
        <end position="186"/>
    </location>
</feature>
<dbReference type="GO" id="GO:0000156">
    <property type="term" value="F:phosphorelay response regulator activity"/>
    <property type="evidence" value="ECO:0000318"/>
    <property type="project" value="GO_Central"/>
</dbReference>
<dbReference type="PROSITE" id="PS50112">
    <property type="entry name" value="PAS"/>
    <property type="match status" value="1"/>
</dbReference>
<keyword evidence="4" id="KW-0808">Transferase</keyword>
<keyword evidence="9" id="KW-0812">Transmembrane</keyword>
<evidence type="ECO:0000259" key="10">
    <source>
        <dbReference type="PROSITE" id="PS50109"/>
    </source>
</evidence>
<dbReference type="PANTHER" id="PTHR42878">
    <property type="entry name" value="TWO-COMPONENT HISTIDINE KINASE"/>
    <property type="match status" value="1"/>
</dbReference>
<reference evidence="13 14" key="1">
    <citation type="journal article" date="2003" name="Science">
        <title>Genome of Geobacter sulfurreducens: metal reduction in subsurface environments.</title>
        <authorList>
            <person name="Methe B.A."/>
            <person name="Nelson K.E."/>
            <person name="Eisen J.A."/>
            <person name="Paulsen I.T."/>
            <person name="Nelson W."/>
            <person name="Heidelberg J.F."/>
            <person name="Wu D."/>
            <person name="Wu M."/>
            <person name="Ward N."/>
            <person name="Beanan M.J."/>
            <person name="Dodson R.J."/>
            <person name="Madupu R."/>
            <person name="Brinkac L.M."/>
            <person name="Daugherty S.C."/>
            <person name="DeBoy R.T."/>
            <person name="Durkin A.S."/>
            <person name="Gwinn M."/>
            <person name="Kolonay J.F."/>
            <person name="Sullivan S.A."/>
            <person name="Haft D.H."/>
            <person name="Selengut J."/>
            <person name="Davidsen T.M."/>
            <person name="Zafar N."/>
            <person name="White O."/>
            <person name="Tran B."/>
            <person name="Romero C."/>
            <person name="Forberger H.A."/>
            <person name="Weidman J."/>
            <person name="Khouri H."/>
            <person name="Feldblyum T.V."/>
            <person name="Utterback T.R."/>
            <person name="Van Aken S.E."/>
            <person name="Lovley D.R."/>
            <person name="Fraser C.M."/>
        </authorList>
    </citation>
    <scope>NUCLEOTIDE SEQUENCE [LARGE SCALE GENOMIC DNA]</scope>
    <source>
        <strain evidence="14">ATCC 51573 / DSM 12127 / PCA</strain>
    </source>
</reference>
<evidence type="ECO:0000256" key="5">
    <source>
        <dbReference type="ARBA" id="ARBA00022777"/>
    </source>
</evidence>
<dbReference type="OrthoDB" id="5499652at2"/>